<evidence type="ECO:0000313" key="3">
    <source>
        <dbReference type="Proteomes" id="UP000253941"/>
    </source>
</evidence>
<name>A0A369T8F2_9PROT</name>
<evidence type="ECO:0000256" key="1">
    <source>
        <dbReference type="ARBA" id="ARBA00023125"/>
    </source>
</evidence>
<organism evidence="2 3">
    <name type="scientific">Ferruginivarius sediminum</name>
    <dbReference type="NCBI Taxonomy" id="2661937"/>
    <lineage>
        <taxon>Bacteria</taxon>
        <taxon>Pseudomonadati</taxon>
        <taxon>Pseudomonadota</taxon>
        <taxon>Alphaproteobacteria</taxon>
        <taxon>Rhodospirillales</taxon>
        <taxon>Rhodospirillaceae</taxon>
        <taxon>Ferruginivarius</taxon>
    </lineage>
</organism>
<comment type="caution">
    <text evidence="2">The sequence shown here is derived from an EMBL/GenBank/DDBJ whole genome shotgun (WGS) entry which is preliminary data.</text>
</comment>
<dbReference type="GO" id="GO:0003677">
    <property type="term" value="F:DNA binding"/>
    <property type="evidence" value="ECO:0007669"/>
    <property type="project" value="UniProtKB-KW"/>
</dbReference>
<accession>A0A369T8F2</accession>
<dbReference type="RefSeq" id="WP_114582383.1">
    <property type="nucleotide sequence ID" value="NZ_QPMH01000010.1"/>
</dbReference>
<evidence type="ECO:0008006" key="4">
    <source>
        <dbReference type="Google" id="ProtNLM"/>
    </source>
</evidence>
<dbReference type="InterPro" id="IPR011010">
    <property type="entry name" value="DNA_brk_join_enz"/>
</dbReference>
<sequence>MASIRKHREKWQVQVRRQGSKPISKTFHRKADAQAWARKMEQEADQEGILVDRRSLKTTTVSDLLDRYGREITPRKKAAKTERGLVDGLKRRSFASVNLLSATPQVFSGYRDSRLSEVSGATVRREFDILHHVFAVAMKEWGIPLSANPLATVRKPSLGSLFVFSVIR</sequence>
<dbReference type="InterPro" id="IPR010998">
    <property type="entry name" value="Integrase_recombinase_N"/>
</dbReference>
<dbReference type="Proteomes" id="UP000253941">
    <property type="component" value="Unassembled WGS sequence"/>
</dbReference>
<dbReference type="SUPFAM" id="SSF56349">
    <property type="entry name" value="DNA breaking-rejoining enzymes"/>
    <property type="match status" value="1"/>
</dbReference>
<dbReference type="EMBL" id="QPMH01000010">
    <property type="protein sequence ID" value="RDD61580.1"/>
    <property type="molecule type" value="Genomic_DNA"/>
</dbReference>
<gene>
    <name evidence="2" type="ORF">DRB17_11625</name>
</gene>
<dbReference type="AlphaFoldDB" id="A0A369T8F2"/>
<keyword evidence="3" id="KW-1185">Reference proteome</keyword>
<protein>
    <recommendedName>
        <fullName evidence="4">Core-binding (CB) domain-containing protein</fullName>
    </recommendedName>
</protein>
<evidence type="ECO:0000313" key="2">
    <source>
        <dbReference type="EMBL" id="RDD61580.1"/>
    </source>
</evidence>
<reference evidence="2 3" key="1">
    <citation type="submission" date="2018-07" db="EMBL/GenBank/DDBJ databases">
        <title>Venubactetium sediminum gen. nov., sp. nov., isolated from a marine solar saltern.</title>
        <authorList>
            <person name="Wang S."/>
        </authorList>
    </citation>
    <scope>NUCLEOTIDE SEQUENCE [LARGE SCALE GENOMIC DNA]</scope>
    <source>
        <strain evidence="2 3">WD2A32</strain>
    </source>
</reference>
<dbReference type="Gene3D" id="1.10.150.130">
    <property type="match status" value="1"/>
</dbReference>
<keyword evidence="1" id="KW-0238">DNA-binding</keyword>
<proteinExistence type="predicted"/>